<organism evidence="2 3">
    <name type="scientific">Adiantum capillus-veneris</name>
    <name type="common">Maidenhair fern</name>
    <dbReference type="NCBI Taxonomy" id="13818"/>
    <lineage>
        <taxon>Eukaryota</taxon>
        <taxon>Viridiplantae</taxon>
        <taxon>Streptophyta</taxon>
        <taxon>Embryophyta</taxon>
        <taxon>Tracheophyta</taxon>
        <taxon>Polypodiopsida</taxon>
        <taxon>Polypodiidae</taxon>
        <taxon>Polypodiales</taxon>
        <taxon>Pteridineae</taxon>
        <taxon>Pteridaceae</taxon>
        <taxon>Vittarioideae</taxon>
        <taxon>Adiantum</taxon>
    </lineage>
</organism>
<name>A0A9D4UV98_ADICA</name>
<dbReference type="OrthoDB" id="1914370at2759"/>
<proteinExistence type="predicted"/>
<feature type="compositionally biased region" description="Polar residues" evidence="1">
    <location>
        <begin position="362"/>
        <end position="374"/>
    </location>
</feature>
<accession>A0A9D4UV98</accession>
<feature type="region of interest" description="Disordered" evidence="1">
    <location>
        <begin position="318"/>
        <end position="454"/>
    </location>
</feature>
<feature type="region of interest" description="Disordered" evidence="1">
    <location>
        <begin position="270"/>
        <end position="295"/>
    </location>
</feature>
<feature type="compositionally biased region" description="Acidic residues" evidence="1">
    <location>
        <begin position="444"/>
        <end position="454"/>
    </location>
</feature>
<evidence type="ECO:0000313" key="2">
    <source>
        <dbReference type="EMBL" id="KAI5074616.1"/>
    </source>
</evidence>
<comment type="caution">
    <text evidence="2">The sequence shown here is derived from an EMBL/GenBank/DDBJ whole genome shotgun (WGS) entry which is preliminary data.</text>
</comment>
<dbReference type="AlphaFoldDB" id="A0A9D4UV98"/>
<feature type="compositionally biased region" description="Low complexity" evidence="1">
    <location>
        <begin position="270"/>
        <end position="281"/>
    </location>
</feature>
<dbReference type="Proteomes" id="UP000886520">
    <property type="component" value="Chromosome 10"/>
</dbReference>
<gene>
    <name evidence="2" type="ORF">GOP47_0010577</name>
</gene>
<reference evidence="2" key="1">
    <citation type="submission" date="2021-01" db="EMBL/GenBank/DDBJ databases">
        <title>Adiantum capillus-veneris genome.</title>
        <authorList>
            <person name="Fang Y."/>
            <person name="Liao Q."/>
        </authorList>
    </citation>
    <scope>NUCLEOTIDE SEQUENCE</scope>
    <source>
        <strain evidence="2">H3</strain>
        <tissue evidence="2">Leaf</tissue>
    </source>
</reference>
<protein>
    <submittedName>
        <fullName evidence="2">Uncharacterized protein</fullName>
    </submittedName>
</protein>
<evidence type="ECO:0000256" key="1">
    <source>
        <dbReference type="SAM" id="MobiDB-lite"/>
    </source>
</evidence>
<evidence type="ECO:0000313" key="3">
    <source>
        <dbReference type="Proteomes" id="UP000886520"/>
    </source>
</evidence>
<keyword evidence="3" id="KW-1185">Reference proteome</keyword>
<dbReference type="EMBL" id="JABFUD020000010">
    <property type="protein sequence ID" value="KAI5074616.1"/>
    <property type="molecule type" value="Genomic_DNA"/>
</dbReference>
<sequence length="454" mass="51122">MGSPQEEELYSSAQSSRLSRLEHILGGKSRRALNRFGEGAEDGQIEKETKSLNCNERGVMDEPMHEASTNSCVSDFTQCEDLGLEIAMKQLMEATHDALVNMKGEILRMQYELERALVEISLLQQREELMQQQFKGKAFELENEFSKRLEDLRQTILLEFTMCKHESEQRMIGKLESLLDEMRDIQKHCGKGEMIDPLRDKTLIVEHSEDQEENPGESGYSSINEISNAKVGDLQQRSQQRAALTEEMLQRISPKRFEQSVAVVRGWLQSPTPSEASSAPTAERKGKPCNAKQQRLCNVPMPNLVSSVREEARLSAAHRRAFTPPNPRVPELPTECGGLKANLPQHHAGESVTDEASERCLISTTPSEDQTQLQPPAKKTQNKENAMHDCQVASKPSAFSAFPHQKKQVPPLRPEQQVTHEGGRPALRILKPKNFKMSDLLVSDSEEELSSSRR</sequence>